<keyword evidence="3" id="KW-1185">Reference proteome</keyword>
<evidence type="ECO:0000313" key="3">
    <source>
        <dbReference type="Proteomes" id="UP000643525"/>
    </source>
</evidence>
<dbReference type="InterPro" id="IPR011051">
    <property type="entry name" value="RmlC_Cupin_sf"/>
</dbReference>
<dbReference type="Gene3D" id="2.60.120.10">
    <property type="entry name" value="Jelly Rolls"/>
    <property type="match status" value="1"/>
</dbReference>
<name>A0ABR9JGS1_9MICC</name>
<proteinExistence type="predicted"/>
<protein>
    <submittedName>
        <fullName evidence="2">Environmental stress-induced protein Ves</fullName>
    </submittedName>
</protein>
<evidence type="ECO:0000313" key="2">
    <source>
        <dbReference type="EMBL" id="MBE1525140.1"/>
    </source>
</evidence>
<dbReference type="Proteomes" id="UP000643525">
    <property type="component" value="Unassembled WGS sequence"/>
</dbReference>
<evidence type="ECO:0000256" key="1">
    <source>
        <dbReference type="SAM" id="MobiDB-lite"/>
    </source>
</evidence>
<dbReference type="Pfam" id="PF05962">
    <property type="entry name" value="HutD"/>
    <property type="match status" value="1"/>
</dbReference>
<sequence length="230" mass="23349">MSTDASRAPRPTPRAEVRALSSLPASPWRNGGGTTRQLAVAAADAGPGFSWRLSQAELIGDAEFSPFPGVGRVFTLLSAGPVRLAVDGESRTVPRGEPQRFSGETEVSVSLRAGTPEKALNLMLARGLARGDVQVIRGSGRLVLPADHLVAVVVIDGALVLRDGRTVNALEAILPSPRAHSGTPSHGGPAPGGGLHDGLIQELDSARAGGAGSVTVAAVQVFPGGAEAIG</sequence>
<dbReference type="EMBL" id="JADBED010000001">
    <property type="protein sequence ID" value="MBE1525140.1"/>
    <property type="molecule type" value="Genomic_DNA"/>
</dbReference>
<feature type="region of interest" description="Disordered" evidence="1">
    <location>
        <begin position="176"/>
        <end position="198"/>
    </location>
</feature>
<dbReference type="PANTHER" id="PTHR37943">
    <property type="entry name" value="PROTEIN VES"/>
    <property type="match status" value="1"/>
</dbReference>
<dbReference type="PANTHER" id="PTHR37943:SF1">
    <property type="entry name" value="PROTEIN VES"/>
    <property type="match status" value="1"/>
</dbReference>
<feature type="region of interest" description="Disordered" evidence="1">
    <location>
        <begin position="1"/>
        <end position="33"/>
    </location>
</feature>
<dbReference type="InterPro" id="IPR010282">
    <property type="entry name" value="Uncharacterised_HutD/Ves"/>
</dbReference>
<reference evidence="2 3" key="1">
    <citation type="submission" date="2020-10" db="EMBL/GenBank/DDBJ databases">
        <title>Sequencing the genomes of 1000 actinobacteria strains.</title>
        <authorList>
            <person name="Klenk H.-P."/>
        </authorList>
    </citation>
    <scope>NUCLEOTIDE SEQUENCE [LARGE SCALE GENOMIC DNA]</scope>
    <source>
        <strain evidence="2 3">DSM 15666</strain>
    </source>
</reference>
<dbReference type="InterPro" id="IPR014710">
    <property type="entry name" value="RmlC-like_jellyroll"/>
</dbReference>
<organism evidence="2 3">
    <name type="scientific">Nesterenkonia lutea</name>
    <dbReference type="NCBI Taxonomy" id="272919"/>
    <lineage>
        <taxon>Bacteria</taxon>
        <taxon>Bacillati</taxon>
        <taxon>Actinomycetota</taxon>
        <taxon>Actinomycetes</taxon>
        <taxon>Micrococcales</taxon>
        <taxon>Micrococcaceae</taxon>
        <taxon>Nesterenkonia</taxon>
    </lineage>
</organism>
<dbReference type="SUPFAM" id="SSF51182">
    <property type="entry name" value="RmlC-like cupins"/>
    <property type="match status" value="1"/>
</dbReference>
<accession>A0ABR9JGS1</accession>
<gene>
    <name evidence="2" type="ORF">H4W27_002258</name>
</gene>
<comment type="caution">
    <text evidence="2">The sequence shown here is derived from an EMBL/GenBank/DDBJ whole genome shotgun (WGS) entry which is preliminary data.</text>
</comment>
<dbReference type="RefSeq" id="WP_192596047.1">
    <property type="nucleotide sequence ID" value="NZ_JADBED010000001.1"/>
</dbReference>